<keyword evidence="3" id="KW-0813">Transport</keyword>
<keyword evidence="7 9" id="KW-0472">Membrane</keyword>
<keyword evidence="5" id="KW-0493">Microtubule</keyword>
<evidence type="ECO:0000256" key="1">
    <source>
        <dbReference type="ARBA" id="ARBA00004141"/>
    </source>
</evidence>
<feature type="non-terminal residue" evidence="11">
    <location>
        <position position="770"/>
    </location>
</feature>
<dbReference type="Pfam" id="PF00083">
    <property type="entry name" value="Sugar_tr"/>
    <property type="match status" value="1"/>
</dbReference>
<evidence type="ECO:0000313" key="11">
    <source>
        <dbReference type="EMBL" id="CAA9995420.1"/>
    </source>
</evidence>
<dbReference type="AlphaFoldDB" id="A0A6H5FZB9"/>
<gene>
    <name evidence="11" type="ORF">NTEN_LOCUS2211</name>
</gene>
<dbReference type="GO" id="GO:0022857">
    <property type="term" value="F:transmembrane transporter activity"/>
    <property type="evidence" value="ECO:0007669"/>
    <property type="project" value="InterPro"/>
</dbReference>
<keyword evidence="4 9" id="KW-0812">Transmembrane</keyword>
<comment type="similarity">
    <text evidence="2">Belongs to the major facilitator superfamily.</text>
</comment>
<feature type="compositionally biased region" description="Basic and acidic residues" evidence="8">
    <location>
        <begin position="751"/>
        <end position="761"/>
    </location>
</feature>
<dbReference type="GO" id="GO:0016020">
    <property type="term" value="C:membrane"/>
    <property type="evidence" value="ECO:0007669"/>
    <property type="project" value="UniProtKB-SubCell"/>
</dbReference>
<organism evidence="11 12">
    <name type="scientific">Nesidiocoris tenuis</name>
    <dbReference type="NCBI Taxonomy" id="355587"/>
    <lineage>
        <taxon>Eukaryota</taxon>
        <taxon>Metazoa</taxon>
        <taxon>Ecdysozoa</taxon>
        <taxon>Arthropoda</taxon>
        <taxon>Hexapoda</taxon>
        <taxon>Insecta</taxon>
        <taxon>Pterygota</taxon>
        <taxon>Neoptera</taxon>
        <taxon>Paraneoptera</taxon>
        <taxon>Hemiptera</taxon>
        <taxon>Heteroptera</taxon>
        <taxon>Panheteroptera</taxon>
        <taxon>Cimicomorpha</taxon>
        <taxon>Miridae</taxon>
        <taxon>Dicyphina</taxon>
        <taxon>Nesidiocoris</taxon>
    </lineage>
</organism>
<dbReference type="Pfam" id="PF17681">
    <property type="entry name" value="GCP_N_terminal"/>
    <property type="match status" value="1"/>
</dbReference>
<protein>
    <recommendedName>
        <fullName evidence="10">Gamma tubulin complex component protein N-terminal domain-containing protein</fullName>
    </recommendedName>
</protein>
<evidence type="ECO:0000256" key="3">
    <source>
        <dbReference type="ARBA" id="ARBA00022448"/>
    </source>
</evidence>
<feature type="transmembrane region" description="Helical" evidence="9">
    <location>
        <begin position="241"/>
        <end position="260"/>
    </location>
</feature>
<reference evidence="11 12" key="1">
    <citation type="submission" date="2020-02" db="EMBL/GenBank/DDBJ databases">
        <authorList>
            <person name="Ferguson B K."/>
        </authorList>
    </citation>
    <scope>NUCLEOTIDE SEQUENCE [LARGE SCALE GENOMIC DNA]</scope>
</reference>
<feature type="compositionally biased region" description="Polar residues" evidence="8">
    <location>
        <begin position="741"/>
        <end position="750"/>
    </location>
</feature>
<evidence type="ECO:0000256" key="2">
    <source>
        <dbReference type="ARBA" id="ARBA00008335"/>
    </source>
</evidence>
<accession>A0A6H5FZB9</accession>
<keyword evidence="6 9" id="KW-1133">Transmembrane helix</keyword>
<feature type="transmembrane region" description="Helical" evidence="9">
    <location>
        <begin position="142"/>
        <end position="164"/>
    </location>
</feature>
<evidence type="ECO:0000259" key="10">
    <source>
        <dbReference type="Pfam" id="PF17681"/>
    </source>
</evidence>
<feature type="transmembrane region" description="Helical" evidence="9">
    <location>
        <begin position="170"/>
        <end position="188"/>
    </location>
</feature>
<evidence type="ECO:0000256" key="4">
    <source>
        <dbReference type="ARBA" id="ARBA00022692"/>
    </source>
</evidence>
<evidence type="ECO:0000256" key="5">
    <source>
        <dbReference type="ARBA" id="ARBA00022701"/>
    </source>
</evidence>
<dbReference type="InterPro" id="IPR041470">
    <property type="entry name" value="GCP_N"/>
</dbReference>
<dbReference type="Gene3D" id="1.20.120.1900">
    <property type="entry name" value="Gamma-tubulin complex, C-terminal domain"/>
    <property type="match status" value="1"/>
</dbReference>
<dbReference type="EMBL" id="CADCXU010003300">
    <property type="protein sequence ID" value="CAA9995420.1"/>
    <property type="molecule type" value="Genomic_DNA"/>
</dbReference>
<evidence type="ECO:0000256" key="8">
    <source>
        <dbReference type="SAM" id="MobiDB-lite"/>
    </source>
</evidence>
<dbReference type="PANTHER" id="PTHR23511">
    <property type="entry name" value="SYNAPTIC VESICLE GLYCOPROTEIN 2"/>
    <property type="match status" value="1"/>
</dbReference>
<feature type="region of interest" description="Disordered" evidence="8">
    <location>
        <begin position="741"/>
        <end position="770"/>
    </location>
</feature>
<dbReference type="PANTHER" id="PTHR23511:SF34">
    <property type="entry name" value="SYNAPTIC VESICLE GLYCOPROTEIN 2"/>
    <property type="match status" value="1"/>
</dbReference>
<evidence type="ECO:0000313" key="12">
    <source>
        <dbReference type="Proteomes" id="UP000479000"/>
    </source>
</evidence>
<dbReference type="GO" id="GO:0005874">
    <property type="term" value="C:microtubule"/>
    <property type="evidence" value="ECO:0007669"/>
    <property type="project" value="UniProtKB-KW"/>
</dbReference>
<evidence type="ECO:0000256" key="9">
    <source>
        <dbReference type="SAM" id="Phobius"/>
    </source>
</evidence>
<dbReference type="InterPro" id="IPR036259">
    <property type="entry name" value="MFS_trans_sf"/>
</dbReference>
<dbReference type="InterPro" id="IPR005828">
    <property type="entry name" value="MFS_sugar_transport-like"/>
</dbReference>
<feature type="transmembrane region" description="Helical" evidence="9">
    <location>
        <begin position="200"/>
        <end position="221"/>
    </location>
</feature>
<feature type="transmembrane region" description="Helical" evidence="9">
    <location>
        <begin position="113"/>
        <end position="130"/>
    </location>
</feature>
<feature type="transmembrane region" description="Helical" evidence="9">
    <location>
        <begin position="74"/>
        <end position="93"/>
    </location>
</feature>
<evidence type="ECO:0000256" key="7">
    <source>
        <dbReference type="ARBA" id="ARBA00023136"/>
    </source>
</evidence>
<proteinExistence type="inferred from homology"/>
<sequence length="770" mass="86704">MNMTTAIGTEGERAALVSERGLYSESNGKAVNDDEENGVIGKIPNGSHQPKPHNILGQFHEDALTQVGVGSYQWLMCATAGFCFMADGVQVFISPFLENSVQAEMCVGEEDKPWISGVAMLGLFFGAILCSLADHVGRRPMLLFGLSLHLMFSIITAATPTIGLFMLSRFMASLGLGICYPVSCIYFAEFLPQNARGRISFLLLFWALGGFYVILFAGALLPASADEMISEVKEHQNAWHRVLLLSLLPSIFAFISLIFCSESVRYMLHTGRDVNAIMMYQQMYKWNASRSAQYQLTELELPSKVSTAKPSPDQSICGRFLHFCAQVLFPKSVTRGMRQFSIPPVRINSRFIQDNVTLEAGRVNQTLSGYLEDEMQDFFQMVADTEERLANGTFTLAAMWSEVQGHMKKLSILHQIVNCVGDSRGGATLTALHESVTLTMADETARQIFYHATKEASVPFFETLSKWIYCGVIDDLYKEFMIVEKAKRKTPSNWDSIFVVNDDYVPSFLKQVVGSIHGSGKYLDAIRKSLSSLEEMPSAPRQLMEYNFPEQSYLAHIQSAYKFANYELLERLIVDRDIISRLTTYKACFTLEYSDLFNNIIENCSVELKRPVDQMCQSYLPSLIDLCIQTSSMKSLKYIEDLTVHLEKQPLHAMEMLDYCNEVKGGTKKGTSQHGGGPEAVSGLVAEKHERRRVHLVKIRPDRLPWLISIQFFDVGSMIWKKTEHPQKQSKYEQNRFLPTITRTPDTTPESDGHQTVRHSLDLPPRSVFG</sequence>
<name>A0A6H5FZB9_9HEMI</name>
<dbReference type="OrthoDB" id="433512at2759"/>
<dbReference type="Proteomes" id="UP000479000">
    <property type="component" value="Unassembled WGS sequence"/>
</dbReference>
<dbReference type="Gene3D" id="1.20.1250.20">
    <property type="entry name" value="MFS general substrate transporter like domains"/>
    <property type="match status" value="1"/>
</dbReference>
<dbReference type="SUPFAM" id="SSF103473">
    <property type="entry name" value="MFS general substrate transporter"/>
    <property type="match status" value="1"/>
</dbReference>
<dbReference type="InterPro" id="IPR042241">
    <property type="entry name" value="GCP_C_sf"/>
</dbReference>
<comment type="subcellular location">
    <subcellularLocation>
        <location evidence="1">Membrane</location>
        <topology evidence="1">Multi-pass membrane protein</topology>
    </subcellularLocation>
</comment>
<feature type="domain" description="Gamma tubulin complex component protein N-terminal" evidence="10">
    <location>
        <begin position="349"/>
        <end position="572"/>
    </location>
</feature>
<keyword evidence="12" id="KW-1185">Reference proteome</keyword>
<evidence type="ECO:0000256" key="6">
    <source>
        <dbReference type="ARBA" id="ARBA00022989"/>
    </source>
</evidence>